<keyword evidence="1 5" id="KW-0813">Transport</keyword>
<dbReference type="CDD" id="cd13922">
    <property type="entry name" value="Azurin"/>
    <property type="match status" value="1"/>
</dbReference>
<dbReference type="PATRIC" id="fig|151081.8.peg.543"/>
<sequence>MFKSLTAIAALFFSSMTFANCEFTIEGNDAMQFNKKSMEVPKSCETVKVTLKHTGKIPKKSMGHNWVLTTKGDMQAVASAGMGAGLDNNYLPAGDERIIAATDIIGGGEQTTVEFSTKDMSADGEYMFFCSFPGHSALMKGTFKLI</sequence>
<feature type="signal peptide" evidence="5">
    <location>
        <begin position="1"/>
        <end position="19"/>
    </location>
</feature>
<keyword evidence="9" id="KW-1185">Reference proteome</keyword>
<evidence type="ECO:0000256" key="5">
    <source>
        <dbReference type="RuleBase" id="RU363017"/>
    </source>
</evidence>
<proteinExistence type="predicted"/>
<dbReference type="EMBL" id="PNCG01000002">
    <property type="protein sequence ID" value="TMP88624.1"/>
    <property type="molecule type" value="Genomic_DNA"/>
</dbReference>
<evidence type="ECO:0000313" key="10">
    <source>
        <dbReference type="Proteomes" id="UP000305874"/>
    </source>
</evidence>
<dbReference type="GeneID" id="58228476"/>
<comment type="caution">
    <text evidence="7">The sequence shown here is derived from an EMBL/GenBank/DDBJ whole genome shotgun (WGS) entry which is preliminary data.</text>
</comment>
<dbReference type="GO" id="GO:0005507">
    <property type="term" value="F:copper ion binding"/>
    <property type="evidence" value="ECO:0007669"/>
    <property type="project" value="UniProtKB-UniRule"/>
</dbReference>
<dbReference type="PANTHER" id="PTHR38439:SF2">
    <property type="entry name" value="OUTER MEMBRANE PROTEIN H.8"/>
    <property type="match status" value="1"/>
</dbReference>
<organism evidence="7 9">
    <name type="scientific">Pseudoalteromonas ruthenica</name>
    <dbReference type="NCBI Taxonomy" id="151081"/>
    <lineage>
        <taxon>Bacteria</taxon>
        <taxon>Pseudomonadati</taxon>
        <taxon>Pseudomonadota</taxon>
        <taxon>Gammaproteobacteria</taxon>
        <taxon>Alteromonadales</taxon>
        <taxon>Pseudoalteromonadaceae</taxon>
        <taxon>Pseudoalteromonas</taxon>
    </lineage>
</organism>
<keyword evidence="5" id="KW-0574">Periplasm</keyword>
<dbReference type="Pfam" id="PF00127">
    <property type="entry name" value="Copper-bind"/>
    <property type="match status" value="1"/>
</dbReference>
<dbReference type="Proteomes" id="UP000305874">
    <property type="component" value="Unassembled WGS sequence"/>
</dbReference>
<protein>
    <recommendedName>
        <fullName evidence="5">Azurin</fullName>
    </recommendedName>
</protein>
<dbReference type="InterPro" id="IPR008972">
    <property type="entry name" value="Cupredoxin"/>
</dbReference>
<dbReference type="InterPro" id="IPR050845">
    <property type="entry name" value="Cu-binding_ET"/>
</dbReference>
<dbReference type="OrthoDB" id="9814063at2"/>
<evidence type="ECO:0000256" key="3">
    <source>
        <dbReference type="ARBA" id="ARBA00022982"/>
    </source>
</evidence>
<dbReference type="Gene3D" id="2.60.40.420">
    <property type="entry name" value="Cupredoxins - blue copper proteins"/>
    <property type="match status" value="1"/>
</dbReference>
<gene>
    <name evidence="8" type="primary">azu</name>
    <name evidence="8" type="ORF">CWC05_04115</name>
    <name evidence="7" type="ORF">TW72_08235</name>
</gene>
<name>A0A0F4PW02_9GAMM</name>
<evidence type="ECO:0000256" key="2">
    <source>
        <dbReference type="ARBA" id="ARBA00022723"/>
    </source>
</evidence>
<dbReference type="PANTHER" id="PTHR38439">
    <property type="entry name" value="AURACYANIN-B"/>
    <property type="match status" value="1"/>
</dbReference>
<dbReference type="RefSeq" id="WP_022943820.1">
    <property type="nucleotide sequence ID" value="NZ_CP023396.1"/>
</dbReference>
<dbReference type="InterPro" id="IPR014068">
    <property type="entry name" value="Azurin"/>
</dbReference>
<dbReference type="Proteomes" id="UP000033664">
    <property type="component" value="Unassembled WGS sequence"/>
</dbReference>
<feature type="chain" id="PRO_5033756747" description="Azurin" evidence="5">
    <location>
        <begin position="20"/>
        <end position="146"/>
    </location>
</feature>
<evidence type="ECO:0000313" key="9">
    <source>
        <dbReference type="Proteomes" id="UP000033664"/>
    </source>
</evidence>
<dbReference type="InterPro" id="IPR000923">
    <property type="entry name" value="BlueCu_1"/>
</dbReference>
<evidence type="ECO:0000256" key="1">
    <source>
        <dbReference type="ARBA" id="ARBA00022448"/>
    </source>
</evidence>
<keyword evidence="3 5" id="KW-0249">Electron transport</keyword>
<dbReference type="STRING" id="151081.TW72_08235"/>
<keyword evidence="4 5" id="KW-0186">Copper</keyword>
<dbReference type="EMBL" id="JXXZ01000007">
    <property type="protein sequence ID" value="KJY99640.1"/>
    <property type="molecule type" value="Genomic_DNA"/>
</dbReference>
<feature type="domain" description="Blue (type 1) copper" evidence="6">
    <location>
        <begin position="20"/>
        <end position="144"/>
    </location>
</feature>
<evidence type="ECO:0000256" key="4">
    <source>
        <dbReference type="ARBA" id="ARBA00023008"/>
    </source>
</evidence>
<dbReference type="GO" id="GO:0009055">
    <property type="term" value="F:electron transfer activity"/>
    <property type="evidence" value="ECO:0007669"/>
    <property type="project" value="InterPro"/>
</dbReference>
<reference evidence="10" key="3">
    <citation type="submission" date="2019-06" db="EMBL/GenBank/DDBJ databases">
        <title>Co-occurence of chitin degradation, pigmentation and bioactivity in marine Pseudoalteromonas.</title>
        <authorList>
            <person name="Sonnenschein E.C."/>
            <person name="Bech P.K."/>
        </authorList>
    </citation>
    <scope>NUCLEOTIDE SEQUENCE [LARGE SCALE GENOMIC DNA]</scope>
    <source>
        <strain evidence="10">S2897</strain>
    </source>
</reference>
<evidence type="ECO:0000259" key="6">
    <source>
        <dbReference type="Pfam" id="PF00127"/>
    </source>
</evidence>
<dbReference type="GO" id="GO:0042597">
    <property type="term" value="C:periplasmic space"/>
    <property type="evidence" value="ECO:0007669"/>
    <property type="project" value="UniProtKB-SubCell"/>
</dbReference>
<comment type="function">
    <text evidence="5">Transfers electrons from cytochrome c551 to cytochrome oxidase.</text>
</comment>
<evidence type="ECO:0000313" key="8">
    <source>
        <dbReference type="EMBL" id="TMP88624.1"/>
    </source>
</evidence>
<dbReference type="AlphaFoldDB" id="A0A0F4PW02"/>
<dbReference type="PROSITE" id="PS00196">
    <property type="entry name" value="COPPER_BLUE"/>
    <property type="match status" value="1"/>
</dbReference>
<keyword evidence="5" id="KW-0732">Signal</keyword>
<dbReference type="InterPro" id="IPR028871">
    <property type="entry name" value="BlueCu_1_BS"/>
</dbReference>
<evidence type="ECO:0000313" key="7">
    <source>
        <dbReference type="EMBL" id="KJY99640.1"/>
    </source>
</evidence>
<dbReference type="NCBIfam" id="TIGR02695">
    <property type="entry name" value="azurin"/>
    <property type="match status" value="1"/>
</dbReference>
<reference evidence="8 10" key="2">
    <citation type="submission" date="2017-12" db="EMBL/GenBank/DDBJ databases">
        <authorList>
            <person name="Paulsen S."/>
            <person name="Gram L.K."/>
        </authorList>
    </citation>
    <scope>NUCLEOTIDE SEQUENCE [LARGE SCALE GENOMIC DNA]</scope>
    <source>
        <strain evidence="8 10">S2897</strain>
    </source>
</reference>
<reference evidence="7 9" key="1">
    <citation type="journal article" date="2015" name="BMC Genomics">
        <title>Genome mining reveals unlocked bioactive potential of marine Gram-negative bacteria.</title>
        <authorList>
            <person name="Machado H."/>
            <person name="Sonnenschein E.C."/>
            <person name="Melchiorsen J."/>
            <person name="Gram L."/>
        </authorList>
    </citation>
    <scope>NUCLEOTIDE SEQUENCE [LARGE SCALE GENOMIC DNA]</scope>
    <source>
        <strain evidence="7 9">S3137</strain>
    </source>
</reference>
<dbReference type="SUPFAM" id="SSF49503">
    <property type="entry name" value="Cupredoxins"/>
    <property type="match status" value="1"/>
</dbReference>
<comment type="subcellular location">
    <subcellularLocation>
        <location evidence="5">Periplasm</location>
    </subcellularLocation>
</comment>
<dbReference type="eggNOG" id="COG3241">
    <property type="taxonomic scope" value="Bacteria"/>
</dbReference>
<keyword evidence="2 5" id="KW-0479">Metal-binding</keyword>
<accession>A0A0F4PW02</accession>
<reference evidence="8" key="4">
    <citation type="submission" date="2019-09" db="EMBL/GenBank/DDBJ databases">
        <title>Co-occurence of chitin degradation, pigmentation and bioactivity in marine Pseudoalteromonas.</title>
        <authorList>
            <person name="Sonnenschein E.C."/>
            <person name="Bech P.K."/>
        </authorList>
    </citation>
    <scope>NUCLEOTIDE SEQUENCE</scope>
    <source>
        <strain evidence="8">S2897</strain>
    </source>
</reference>